<dbReference type="SMART" id="SM00829">
    <property type="entry name" value="PKS_ER"/>
    <property type="match status" value="1"/>
</dbReference>
<dbReference type="Gene3D" id="3.40.50.720">
    <property type="entry name" value="NAD(P)-binding Rossmann-like Domain"/>
    <property type="match status" value="1"/>
</dbReference>
<evidence type="ECO:0000256" key="1">
    <source>
        <dbReference type="ARBA" id="ARBA00001947"/>
    </source>
</evidence>
<dbReference type="RefSeq" id="WP_345516072.1">
    <property type="nucleotide sequence ID" value="NZ_BAAAXD010000035.1"/>
</dbReference>
<keyword evidence="3 6" id="KW-0479">Metal-binding</keyword>
<dbReference type="PANTHER" id="PTHR43350:SF21">
    <property type="entry name" value="S-NITROSOMYCOTHIOL REDUCTASE MSCR"/>
    <property type="match status" value="1"/>
</dbReference>
<evidence type="ECO:0000313" key="9">
    <source>
        <dbReference type="Proteomes" id="UP001589710"/>
    </source>
</evidence>
<dbReference type="PROSITE" id="PS00059">
    <property type="entry name" value="ADH_ZINC"/>
    <property type="match status" value="1"/>
</dbReference>
<accession>A0ABV5R6J3</accession>
<sequence>MQVQAAVAESKGAPLVVQDLELDDELREREVLVRVVACAVCRADILARDQAIPFPLPGVLGHEGTGVVERVGPRVAAVRAGDHVIMSFPSDGTCRNCLRGRPRWCESGGRLMWSGRRLDGSGSALRRDGTEVGGHLFQQSAFASHVIATEMNVVAVPERLPLDRFVLGCGIMTGAGGVLNALRPGPGDSIVVFGAGGVGTSAVMAAKLANCPHVLVVEPHPGRCETARSLGATHTLDPRNDDVPERVRQITGHGAEFSLICTSDRAVLRQALAVLGDGGTCGVIGDPGADVDVSFEIASIIGSGKTIHGINGGEVVAQTFLPWLIEAHERGVFPFEKIIARYDFSDINTALRDSDTGTTIKPVLIMPG</sequence>
<organism evidence="8 9">
    <name type="scientific">Streptomyces yanii</name>
    <dbReference type="NCBI Taxonomy" id="78510"/>
    <lineage>
        <taxon>Bacteria</taxon>
        <taxon>Bacillati</taxon>
        <taxon>Actinomycetota</taxon>
        <taxon>Actinomycetes</taxon>
        <taxon>Kitasatosporales</taxon>
        <taxon>Streptomycetaceae</taxon>
        <taxon>Streptomyces</taxon>
    </lineage>
</organism>
<dbReference type="Proteomes" id="UP001589710">
    <property type="component" value="Unassembled WGS sequence"/>
</dbReference>
<evidence type="ECO:0000313" key="8">
    <source>
        <dbReference type="EMBL" id="MFB9573473.1"/>
    </source>
</evidence>
<evidence type="ECO:0000256" key="6">
    <source>
        <dbReference type="RuleBase" id="RU361277"/>
    </source>
</evidence>
<keyword evidence="9" id="KW-1185">Reference proteome</keyword>
<evidence type="ECO:0000256" key="5">
    <source>
        <dbReference type="ARBA" id="ARBA00023002"/>
    </source>
</evidence>
<gene>
    <name evidence="8" type="ORF">ACFFTL_14350</name>
</gene>
<comment type="caution">
    <text evidence="8">The sequence shown here is derived from an EMBL/GenBank/DDBJ whole genome shotgun (WGS) entry which is preliminary data.</text>
</comment>
<dbReference type="PANTHER" id="PTHR43350">
    <property type="entry name" value="NAD-DEPENDENT ALCOHOL DEHYDROGENASE"/>
    <property type="match status" value="1"/>
</dbReference>
<evidence type="ECO:0000259" key="7">
    <source>
        <dbReference type="SMART" id="SM00829"/>
    </source>
</evidence>
<comment type="similarity">
    <text evidence="2 6">Belongs to the zinc-containing alcohol dehydrogenase family.</text>
</comment>
<dbReference type="EMBL" id="JBHMCG010000058">
    <property type="protein sequence ID" value="MFB9573473.1"/>
    <property type="molecule type" value="Genomic_DNA"/>
</dbReference>
<name>A0ABV5R6J3_9ACTN</name>
<proteinExistence type="inferred from homology"/>
<dbReference type="Pfam" id="PF08240">
    <property type="entry name" value="ADH_N"/>
    <property type="match status" value="1"/>
</dbReference>
<evidence type="ECO:0000256" key="3">
    <source>
        <dbReference type="ARBA" id="ARBA00022723"/>
    </source>
</evidence>
<reference evidence="8 9" key="1">
    <citation type="submission" date="2024-09" db="EMBL/GenBank/DDBJ databases">
        <authorList>
            <person name="Sun Q."/>
            <person name="Mori K."/>
        </authorList>
    </citation>
    <scope>NUCLEOTIDE SEQUENCE [LARGE SCALE GENOMIC DNA]</scope>
    <source>
        <strain evidence="8 9">JCM 3331</strain>
    </source>
</reference>
<dbReference type="InterPro" id="IPR020843">
    <property type="entry name" value="ER"/>
</dbReference>
<evidence type="ECO:0000256" key="4">
    <source>
        <dbReference type="ARBA" id="ARBA00022833"/>
    </source>
</evidence>
<dbReference type="Gene3D" id="3.90.180.10">
    <property type="entry name" value="Medium-chain alcohol dehydrogenases, catalytic domain"/>
    <property type="match status" value="1"/>
</dbReference>
<dbReference type="SUPFAM" id="SSF50129">
    <property type="entry name" value="GroES-like"/>
    <property type="match status" value="1"/>
</dbReference>
<comment type="cofactor">
    <cofactor evidence="1 6">
        <name>Zn(2+)</name>
        <dbReference type="ChEBI" id="CHEBI:29105"/>
    </cofactor>
</comment>
<dbReference type="InterPro" id="IPR013154">
    <property type="entry name" value="ADH-like_N"/>
</dbReference>
<feature type="domain" description="Enoyl reductase (ER)" evidence="7">
    <location>
        <begin position="12"/>
        <end position="364"/>
    </location>
</feature>
<dbReference type="InterPro" id="IPR002328">
    <property type="entry name" value="ADH_Zn_CS"/>
</dbReference>
<dbReference type="InterPro" id="IPR011032">
    <property type="entry name" value="GroES-like_sf"/>
</dbReference>
<dbReference type="InterPro" id="IPR036291">
    <property type="entry name" value="NAD(P)-bd_dom_sf"/>
</dbReference>
<protein>
    <submittedName>
        <fullName evidence="8">NAD(P)-dependent alcohol dehydrogenase</fullName>
    </submittedName>
</protein>
<keyword evidence="5" id="KW-0560">Oxidoreductase</keyword>
<evidence type="ECO:0000256" key="2">
    <source>
        <dbReference type="ARBA" id="ARBA00008072"/>
    </source>
</evidence>
<dbReference type="SUPFAM" id="SSF51735">
    <property type="entry name" value="NAD(P)-binding Rossmann-fold domains"/>
    <property type="match status" value="1"/>
</dbReference>
<keyword evidence="4 6" id="KW-0862">Zinc</keyword>
<dbReference type="CDD" id="cd08278">
    <property type="entry name" value="benzyl_alcohol_DH"/>
    <property type="match status" value="1"/>
</dbReference>
<dbReference type="InterPro" id="IPR013149">
    <property type="entry name" value="ADH-like_C"/>
</dbReference>
<dbReference type="Pfam" id="PF00107">
    <property type="entry name" value="ADH_zinc_N"/>
    <property type="match status" value="1"/>
</dbReference>